<dbReference type="AlphaFoldDB" id="A0AA38HFK4"/>
<protein>
    <submittedName>
        <fullName evidence="1">Uncharacterized protein</fullName>
    </submittedName>
</protein>
<dbReference type="EMBL" id="JAKWFO010000001">
    <property type="protein sequence ID" value="KAI9639217.1"/>
    <property type="molecule type" value="Genomic_DNA"/>
</dbReference>
<reference evidence="1" key="1">
    <citation type="journal article" date="2022" name="G3 (Bethesda)">
        <title>High quality genome of the basidiomycete yeast Dioszegia hungarica PDD-24b-2 isolated from cloud water.</title>
        <authorList>
            <person name="Jarrige D."/>
            <person name="Haridas S."/>
            <person name="Bleykasten-Grosshans C."/>
            <person name="Joly M."/>
            <person name="Nadalig T."/>
            <person name="Sancelme M."/>
            <person name="Vuilleumier S."/>
            <person name="Grigoriev I.V."/>
            <person name="Amato P."/>
            <person name="Bringel F."/>
        </authorList>
    </citation>
    <scope>NUCLEOTIDE SEQUENCE</scope>
    <source>
        <strain evidence="1">PDD-24b-2</strain>
    </source>
</reference>
<accession>A0AA38HFK4</accession>
<organism evidence="1 2">
    <name type="scientific">Dioszegia hungarica</name>
    <dbReference type="NCBI Taxonomy" id="4972"/>
    <lineage>
        <taxon>Eukaryota</taxon>
        <taxon>Fungi</taxon>
        <taxon>Dikarya</taxon>
        <taxon>Basidiomycota</taxon>
        <taxon>Agaricomycotina</taxon>
        <taxon>Tremellomycetes</taxon>
        <taxon>Tremellales</taxon>
        <taxon>Bulleribasidiaceae</taxon>
        <taxon>Dioszegia</taxon>
    </lineage>
</organism>
<sequence length="473" mass="51870">MFGSRQSADYIQPISQTSSSQKPTLFLNGDVLRNIADHAELPSALSFVRACRSSEAAARPRIWRDVDLTLPFLPLGQYNLSTPQAEREPSADAEETRRKYRAILDKAAAGLLVVRWGQGGGSQGIATGGGGECPIDRGFIPSPIGSLPPPLRRPLHSFAATRIDSSLSSFSDIILAGPGLPTFANLTVLVLTTLDLTIKLPPMYSGAAPPSPERLAKETNLRRLRLIIEEARERLSFGQTLVEPSYNPLVDPLETVISLLRPSPHLSHLSLGYIEDNALHWRNRADADTIDVAPSIGGLNFQINHYGFASWLRLHPRISRIYYIVGIPYKDNLQVFDTLDAVLPMTTPTIKIRSYCHGGEDCFQITVLVKTVPPPSRPFGQAVNSPSRPNATTPVDILYTAGCPTARDVSPLVTHERTFYALPTDPLEADSAVPPDVLEKMREVEGASKEEWDKRGVEVGDEAWEVLMASRRA</sequence>
<evidence type="ECO:0000313" key="1">
    <source>
        <dbReference type="EMBL" id="KAI9639217.1"/>
    </source>
</evidence>
<proteinExistence type="predicted"/>
<gene>
    <name evidence="1" type="ORF">MKK02DRAFT_29323</name>
</gene>
<name>A0AA38HFK4_9TREE</name>
<evidence type="ECO:0000313" key="2">
    <source>
        <dbReference type="Proteomes" id="UP001164286"/>
    </source>
</evidence>
<keyword evidence="2" id="KW-1185">Reference proteome</keyword>
<dbReference type="RefSeq" id="XP_052948994.1">
    <property type="nucleotide sequence ID" value="XM_053087790.1"/>
</dbReference>
<dbReference type="Proteomes" id="UP001164286">
    <property type="component" value="Unassembled WGS sequence"/>
</dbReference>
<comment type="caution">
    <text evidence="1">The sequence shown here is derived from an EMBL/GenBank/DDBJ whole genome shotgun (WGS) entry which is preliminary data.</text>
</comment>
<dbReference type="GeneID" id="77726995"/>